<organism evidence="1 2">
    <name type="scientific">Burkholderia vietnamiensis (strain G4 / LMG 22486)</name>
    <name type="common">Burkholderia cepacia (strain R1808)</name>
    <dbReference type="NCBI Taxonomy" id="269482"/>
    <lineage>
        <taxon>Bacteria</taxon>
        <taxon>Pseudomonadati</taxon>
        <taxon>Pseudomonadota</taxon>
        <taxon>Betaproteobacteria</taxon>
        <taxon>Burkholderiales</taxon>
        <taxon>Burkholderiaceae</taxon>
        <taxon>Burkholderia</taxon>
        <taxon>Burkholderia cepacia complex</taxon>
    </lineage>
</organism>
<evidence type="ECO:0000313" key="1">
    <source>
        <dbReference type="EMBL" id="ABO60371.1"/>
    </source>
</evidence>
<sequence length="327" mass="36292">MTTSDQSLVDALVKRIKSMFVSNPQGEIGPSDEPDSQYRFGYNTALEDVLAALGEHQVEPASATQWRCFHCGEVFDERDAAALHFGTTERQVPACTIDVAEYRAMEQRMSRYNEEDTDLHREIYTLQARHQSALRREEEKGYARGLADGAAHVQPDLDPAPDGWVLVPKDRAAPTPDYDECARQATLASGLPSLRHAPWMSTFIREINRWCQHRYSNTIGGLAGLVGGWNQIGGTLYRADHEGGGNRDEIRISVAEGSRDERVLAARAAELREQLNRIGPVEPMTELVAELEWCIAEGSGGLRTRAALLQARTALQGCSFVPTKMPR</sequence>
<evidence type="ECO:0000313" key="2">
    <source>
        <dbReference type="Proteomes" id="UP000002287"/>
    </source>
</evidence>
<dbReference type="AlphaFoldDB" id="A4JVR8"/>
<dbReference type="EMBL" id="CP000619">
    <property type="protein sequence ID" value="ABO60371.1"/>
    <property type="molecule type" value="Genomic_DNA"/>
</dbReference>
<dbReference type="KEGG" id="bvi:Bcep1808_7496"/>
<accession>A4JVR8</accession>
<dbReference type="HOGENOM" id="CLU_849103_0_0_4"/>
<proteinExistence type="predicted"/>
<geneLocation type="plasmid" evidence="1 2">
    <name>pBVIE03</name>
</geneLocation>
<reference evidence="1 2" key="1">
    <citation type="submission" date="2007-03" db="EMBL/GenBank/DDBJ databases">
        <title>Complete sequence of plasmid pBVIE03 of Burkholderia vietnamiensis G4.</title>
        <authorList>
            <consortium name="US DOE Joint Genome Institute"/>
            <person name="Copeland A."/>
            <person name="Lucas S."/>
            <person name="Lapidus A."/>
            <person name="Barry K."/>
            <person name="Detter J.C."/>
            <person name="Glavina del Rio T."/>
            <person name="Hammon N."/>
            <person name="Israni S."/>
            <person name="Dalin E."/>
            <person name="Tice H."/>
            <person name="Pitluck S."/>
            <person name="Chain P."/>
            <person name="Malfatti S."/>
            <person name="Shin M."/>
            <person name="Vergez L."/>
            <person name="Schmutz J."/>
            <person name="Larimer F."/>
            <person name="Land M."/>
            <person name="Hauser L."/>
            <person name="Kyrpides N."/>
            <person name="Tiedje J."/>
            <person name="Richardson P."/>
        </authorList>
    </citation>
    <scope>NUCLEOTIDE SEQUENCE [LARGE SCALE GENOMIC DNA]</scope>
    <source>
        <strain evidence="2">G4 / LMG 22486</strain>
        <plasmid evidence="1 2">pBVIE03</plasmid>
    </source>
</reference>
<dbReference type="Proteomes" id="UP000002287">
    <property type="component" value="Plasmid pBVIE03"/>
</dbReference>
<keyword evidence="1" id="KW-0614">Plasmid</keyword>
<name>A4JVR8_BURVG</name>
<gene>
    <name evidence="1" type="ordered locus">Bcep1808_7496</name>
</gene>
<protein>
    <submittedName>
        <fullName evidence="1">Uncharacterized protein</fullName>
    </submittedName>
</protein>